<organism evidence="2 3">
    <name type="scientific">Catenaria anguillulae PL171</name>
    <dbReference type="NCBI Taxonomy" id="765915"/>
    <lineage>
        <taxon>Eukaryota</taxon>
        <taxon>Fungi</taxon>
        <taxon>Fungi incertae sedis</taxon>
        <taxon>Blastocladiomycota</taxon>
        <taxon>Blastocladiomycetes</taxon>
        <taxon>Blastocladiales</taxon>
        <taxon>Catenariaceae</taxon>
        <taxon>Catenaria</taxon>
    </lineage>
</organism>
<gene>
    <name evidence="2" type="ORF">BCR44DRAFT_121737</name>
</gene>
<dbReference type="EMBL" id="MCFL01000041">
    <property type="protein sequence ID" value="ORZ32858.1"/>
    <property type="molecule type" value="Genomic_DNA"/>
</dbReference>
<protein>
    <submittedName>
        <fullName evidence="2">Uncharacterized protein</fullName>
    </submittedName>
</protein>
<name>A0A1Y2HE53_9FUNG</name>
<evidence type="ECO:0000313" key="3">
    <source>
        <dbReference type="Proteomes" id="UP000193411"/>
    </source>
</evidence>
<dbReference type="Proteomes" id="UP000193411">
    <property type="component" value="Unassembled WGS sequence"/>
</dbReference>
<accession>A0A1Y2HE53</accession>
<comment type="caution">
    <text evidence="2">The sequence shown here is derived from an EMBL/GenBank/DDBJ whole genome shotgun (WGS) entry which is preliminary data.</text>
</comment>
<sequence length="400" mass="43900">MSSNIQPNASALIGPREKEVLKDLKRLVKEANVATATGTAASELWTQTDDRAHAILSDFELVNPSNGPDNLATIAIHLAQKERAVSLLVLHHVVTRGLVSNPASNPSKSQLTVNEYTFAMAGLFLVVMLSEDRRWQAANKALTRAWTLVRTKCTHLDRRDDDRIARLFDVYLLFNARAAYLANEPPDESMRHLSQMTAHKLVLDSSTYAIVALVKCLTQVRQGHLADALVTLQRRDTQQRALQEIDGVASSLAGTSIGADTGSSHARKSGLSVPTGANGSHSPSLSGRHSPHAGHASKIHPQSPLPSGSSKRSEGFGKPTDVFHFCHDLHIYLAAKLDKEDEAKDKFTEFKADYNRGSKFEAFLKHVVESDVIQEATAFLGEWAFDVRHLMAYATELKLL</sequence>
<dbReference type="OrthoDB" id="5561450at2759"/>
<evidence type="ECO:0000256" key="1">
    <source>
        <dbReference type="SAM" id="MobiDB-lite"/>
    </source>
</evidence>
<keyword evidence="3" id="KW-1185">Reference proteome</keyword>
<feature type="region of interest" description="Disordered" evidence="1">
    <location>
        <begin position="259"/>
        <end position="315"/>
    </location>
</feature>
<feature type="compositionally biased region" description="Polar residues" evidence="1">
    <location>
        <begin position="275"/>
        <end position="287"/>
    </location>
</feature>
<reference evidence="2 3" key="1">
    <citation type="submission" date="2016-07" db="EMBL/GenBank/DDBJ databases">
        <title>Pervasive Adenine N6-methylation of Active Genes in Fungi.</title>
        <authorList>
            <consortium name="DOE Joint Genome Institute"/>
            <person name="Mondo S.J."/>
            <person name="Dannebaum R.O."/>
            <person name="Kuo R.C."/>
            <person name="Labutti K."/>
            <person name="Haridas S."/>
            <person name="Kuo A."/>
            <person name="Salamov A."/>
            <person name="Ahrendt S.R."/>
            <person name="Lipzen A."/>
            <person name="Sullivan W."/>
            <person name="Andreopoulos W.B."/>
            <person name="Clum A."/>
            <person name="Lindquist E."/>
            <person name="Daum C."/>
            <person name="Ramamoorthy G.K."/>
            <person name="Gryganskyi A."/>
            <person name="Culley D."/>
            <person name="Magnuson J.K."/>
            <person name="James T.Y."/>
            <person name="O'Malley M.A."/>
            <person name="Stajich J.E."/>
            <person name="Spatafora J.W."/>
            <person name="Visel A."/>
            <person name="Grigoriev I.V."/>
        </authorList>
    </citation>
    <scope>NUCLEOTIDE SEQUENCE [LARGE SCALE GENOMIC DNA]</scope>
    <source>
        <strain evidence="2 3">PL171</strain>
    </source>
</reference>
<dbReference type="AlphaFoldDB" id="A0A1Y2HE53"/>
<proteinExistence type="predicted"/>
<feature type="compositionally biased region" description="Basic residues" evidence="1">
    <location>
        <begin position="289"/>
        <end position="298"/>
    </location>
</feature>
<evidence type="ECO:0000313" key="2">
    <source>
        <dbReference type="EMBL" id="ORZ32858.1"/>
    </source>
</evidence>